<evidence type="ECO:0000256" key="8">
    <source>
        <dbReference type="ARBA" id="ARBA00022771"/>
    </source>
</evidence>
<reference evidence="17" key="1">
    <citation type="submission" date="2022-05" db="EMBL/GenBank/DDBJ databases">
        <title>The Musa troglodytarum L. genome provides insights into the mechanism of non-climacteric behaviour and enrichment of carotenoids.</title>
        <authorList>
            <person name="Wang J."/>
        </authorList>
    </citation>
    <scope>NUCLEOTIDE SEQUENCE</scope>
    <source>
        <tissue evidence="17">Leaf</tissue>
    </source>
</reference>
<evidence type="ECO:0000313" key="18">
    <source>
        <dbReference type="Proteomes" id="UP001055439"/>
    </source>
</evidence>
<keyword evidence="18" id="KW-1185">Reference proteome</keyword>
<feature type="transmembrane region" description="Helical" evidence="15">
    <location>
        <begin position="113"/>
        <end position="131"/>
    </location>
</feature>
<keyword evidence="11 15" id="KW-1133">Transmembrane helix</keyword>
<evidence type="ECO:0000256" key="14">
    <source>
        <dbReference type="SAM" id="MobiDB-lite"/>
    </source>
</evidence>
<dbReference type="Proteomes" id="UP001055439">
    <property type="component" value="Chromosome 8"/>
</dbReference>
<dbReference type="GO" id="GO:0016567">
    <property type="term" value="P:protein ubiquitination"/>
    <property type="evidence" value="ECO:0007669"/>
    <property type="project" value="TreeGrafter"/>
</dbReference>
<accession>A0A9E7KXF7</accession>
<sequence length="514" mass="57605">MATARSSNPGGNASVDAAPLLGTQNGGRRSGRRGGLLRAAWFIRRTSSRQMMREPSMMVRETAAEHLEERQTDWAYSKPVVFLDILWNLAFVGVAVGVLILSRNEAPLMPLRLWIVGYALQCVLHMVCVCIEYRRRHLRGGAVLDEEEGGSGRSSASNSPRRVGEAAENEQGQYEDNPRLCIVFLAFDVFFVVFCVALACVIGIAVCCCLPCIIAILYAIADQEGASEDDISQLSKYKFRKIGDSEKIDEISGTFGGIMTECGSDPPVERTLSADDAECCICLCAYEDGVELRELPCGHHFHCGCIDKWLHINATCPLCKFNIIKNNNHGREEGDRRQRRRAFLRALCLHSSADRINPVFFCSSAVAGVGDSSRRVSDNRPRLGWLAPSWIWLRRSGTFRLSFRFLFLCFRSGSWSFWWDDLRRWDPSWVLYFLDAEIFEKARYLCHASEGAECSHRERTHFIDMPGASSISTLAFCSATVVWKTPLLAVNGTVINARTLENFFMIAQPINFAC</sequence>
<feature type="compositionally biased region" description="Polar residues" evidence="14">
    <location>
        <begin position="1"/>
        <end position="11"/>
    </location>
</feature>
<evidence type="ECO:0000256" key="12">
    <source>
        <dbReference type="ARBA" id="ARBA00023136"/>
    </source>
</evidence>
<organism evidence="17 18">
    <name type="scientific">Musa troglodytarum</name>
    <name type="common">fe'i banana</name>
    <dbReference type="NCBI Taxonomy" id="320322"/>
    <lineage>
        <taxon>Eukaryota</taxon>
        <taxon>Viridiplantae</taxon>
        <taxon>Streptophyta</taxon>
        <taxon>Embryophyta</taxon>
        <taxon>Tracheophyta</taxon>
        <taxon>Spermatophyta</taxon>
        <taxon>Magnoliopsida</taxon>
        <taxon>Liliopsida</taxon>
        <taxon>Zingiberales</taxon>
        <taxon>Musaceae</taxon>
        <taxon>Musa</taxon>
    </lineage>
</organism>
<evidence type="ECO:0000256" key="15">
    <source>
        <dbReference type="SAM" id="Phobius"/>
    </source>
</evidence>
<name>A0A9E7KXF7_9LILI</name>
<evidence type="ECO:0000256" key="6">
    <source>
        <dbReference type="ARBA" id="ARBA00022692"/>
    </source>
</evidence>
<dbReference type="EC" id="2.3.2.27" evidence="4"/>
<feature type="region of interest" description="Disordered" evidence="14">
    <location>
        <begin position="1"/>
        <end position="32"/>
    </location>
</feature>
<evidence type="ECO:0000256" key="2">
    <source>
        <dbReference type="ARBA" id="ARBA00004141"/>
    </source>
</evidence>
<dbReference type="GO" id="GO:0000325">
    <property type="term" value="C:plant-type vacuole"/>
    <property type="evidence" value="ECO:0007669"/>
    <property type="project" value="TreeGrafter"/>
</dbReference>
<proteinExistence type="predicted"/>
<dbReference type="PANTHER" id="PTHR45977">
    <property type="entry name" value="TARGET OF ERK KINASE MPK-1"/>
    <property type="match status" value="1"/>
</dbReference>
<feature type="region of interest" description="Disordered" evidence="14">
    <location>
        <begin position="145"/>
        <end position="170"/>
    </location>
</feature>
<protein>
    <recommendedName>
        <fullName evidence="4">RING-type E3 ubiquitin transferase</fullName>
        <ecNumber evidence="4">2.3.2.27</ecNumber>
    </recommendedName>
</protein>
<evidence type="ECO:0000256" key="13">
    <source>
        <dbReference type="PROSITE-ProRule" id="PRU00175"/>
    </source>
</evidence>
<evidence type="ECO:0000256" key="4">
    <source>
        <dbReference type="ARBA" id="ARBA00012483"/>
    </source>
</evidence>
<comment type="catalytic activity">
    <reaction evidence="1">
        <text>S-ubiquitinyl-[E2 ubiquitin-conjugating enzyme]-L-cysteine + [acceptor protein]-L-lysine = [E2 ubiquitin-conjugating enzyme]-L-cysteine + N(6)-ubiquitinyl-[acceptor protein]-L-lysine.</text>
        <dbReference type="EC" id="2.3.2.27"/>
    </reaction>
</comment>
<comment type="pathway">
    <text evidence="3">Protein modification; protein ubiquitination.</text>
</comment>
<dbReference type="GO" id="GO:0016020">
    <property type="term" value="C:membrane"/>
    <property type="evidence" value="ECO:0007669"/>
    <property type="project" value="UniProtKB-SubCell"/>
</dbReference>
<keyword evidence="8 13" id="KW-0863">Zinc-finger</keyword>
<dbReference type="Gene3D" id="3.30.40.10">
    <property type="entry name" value="Zinc/RING finger domain, C3HC4 (zinc finger)"/>
    <property type="match status" value="1"/>
</dbReference>
<evidence type="ECO:0000256" key="5">
    <source>
        <dbReference type="ARBA" id="ARBA00022679"/>
    </source>
</evidence>
<dbReference type="PROSITE" id="PS50089">
    <property type="entry name" value="ZF_RING_2"/>
    <property type="match status" value="1"/>
</dbReference>
<evidence type="ECO:0000313" key="17">
    <source>
        <dbReference type="EMBL" id="URE37913.1"/>
    </source>
</evidence>
<keyword evidence="9" id="KW-0833">Ubl conjugation pathway</keyword>
<dbReference type="PANTHER" id="PTHR45977:SF28">
    <property type="entry name" value="OS02G0674700 PROTEIN"/>
    <property type="match status" value="1"/>
</dbReference>
<feature type="transmembrane region" description="Helical" evidence="15">
    <location>
        <begin position="180"/>
        <end position="206"/>
    </location>
</feature>
<keyword evidence="10" id="KW-0862">Zinc</keyword>
<evidence type="ECO:0000256" key="3">
    <source>
        <dbReference type="ARBA" id="ARBA00004906"/>
    </source>
</evidence>
<dbReference type="SMART" id="SM00184">
    <property type="entry name" value="RING"/>
    <property type="match status" value="1"/>
</dbReference>
<keyword evidence="7" id="KW-0479">Metal-binding</keyword>
<evidence type="ECO:0000256" key="7">
    <source>
        <dbReference type="ARBA" id="ARBA00022723"/>
    </source>
</evidence>
<dbReference type="GO" id="GO:0008270">
    <property type="term" value="F:zinc ion binding"/>
    <property type="evidence" value="ECO:0007669"/>
    <property type="project" value="UniProtKB-KW"/>
</dbReference>
<dbReference type="FunFam" id="3.30.40.10:FF:000217">
    <property type="entry name" value="E3 ubiquitin-protein ligase At1g12760"/>
    <property type="match status" value="1"/>
</dbReference>
<dbReference type="SUPFAM" id="SSF57850">
    <property type="entry name" value="RING/U-box"/>
    <property type="match status" value="1"/>
</dbReference>
<dbReference type="InterPro" id="IPR001841">
    <property type="entry name" value="Znf_RING"/>
</dbReference>
<dbReference type="AlphaFoldDB" id="A0A9E7KXF7"/>
<dbReference type="GO" id="GO:0061630">
    <property type="term" value="F:ubiquitin protein ligase activity"/>
    <property type="evidence" value="ECO:0007669"/>
    <property type="project" value="UniProtKB-EC"/>
</dbReference>
<evidence type="ECO:0000256" key="9">
    <source>
        <dbReference type="ARBA" id="ARBA00022786"/>
    </source>
</evidence>
<dbReference type="Pfam" id="PF13639">
    <property type="entry name" value="zf-RING_2"/>
    <property type="match status" value="1"/>
</dbReference>
<keyword evidence="12 15" id="KW-0472">Membrane</keyword>
<dbReference type="OrthoDB" id="8062037at2759"/>
<gene>
    <name evidence="17" type="ORF">MUK42_18045</name>
</gene>
<feature type="domain" description="RING-type" evidence="16">
    <location>
        <begin position="279"/>
        <end position="320"/>
    </location>
</feature>
<keyword evidence="6 15" id="KW-0812">Transmembrane</keyword>
<dbReference type="CDD" id="cd16454">
    <property type="entry name" value="RING-H2_PA-TM-RING"/>
    <property type="match status" value="1"/>
</dbReference>
<dbReference type="InterPro" id="IPR013083">
    <property type="entry name" value="Znf_RING/FYVE/PHD"/>
</dbReference>
<comment type="subcellular location">
    <subcellularLocation>
        <location evidence="2">Membrane</location>
        <topology evidence="2">Multi-pass membrane protein</topology>
    </subcellularLocation>
</comment>
<evidence type="ECO:0000259" key="16">
    <source>
        <dbReference type="PROSITE" id="PS50089"/>
    </source>
</evidence>
<evidence type="ECO:0000256" key="10">
    <source>
        <dbReference type="ARBA" id="ARBA00022833"/>
    </source>
</evidence>
<keyword evidence="5" id="KW-0808">Transferase</keyword>
<evidence type="ECO:0000256" key="1">
    <source>
        <dbReference type="ARBA" id="ARBA00000900"/>
    </source>
</evidence>
<evidence type="ECO:0000256" key="11">
    <source>
        <dbReference type="ARBA" id="ARBA00022989"/>
    </source>
</evidence>
<dbReference type="GO" id="GO:0006511">
    <property type="term" value="P:ubiquitin-dependent protein catabolic process"/>
    <property type="evidence" value="ECO:0007669"/>
    <property type="project" value="TreeGrafter"/>
</dbReference>
<dbReference type="EMBL" id="CP097510">
    <property type="protein sequence ID" value="URE37913.1"/>
    <property type="molecule type" value="Genomic_DNA"/>
</dbReference>
<feature type="transmembrane region" description="Helical" evidence="15">
    <location>
        <begin position="80"/>
        <end position="101"/>
    </location>
</feature>